<reference evidence="1" key="1">
    <citation type="submission" date="2018-02" db="EMBL/GenBank/DDBJ databases">
        <title>Rhizophora mucronata_Transcriptome.</title>
        <authorList>
            <person name="Meera S.P."/>
            <person name="Sreeshan A."/>
            <person name="Augustine A."/>
        </authorList>
    </citation>
    <scope>NUCLEOTIDE SEQUENCE</scope>
    <source>
        <tissue evidence="1">Leaf</tissue>
    </source>
</reference>
<sequence length="18" mass="2080">MTFVVKMVSICVFPMSFL</sequence>
<dbReference type="AlphaFoldDB" id="A0A2P2NF14"/>
<accession>A0A2P2NF14</accession>
<dbReference type="EMBL" id="GGEC01060555">
    <property type="protein sequence ID" value="MBX41039.1"/>
    <property type="molecule type" value="Transcribed_RNA"/>
</dbReference>
<protein>
    <submittedName>
        <fullName evidence="1">Uncharacterized protein</fullName>
    </submittedName>
</protein>
<evidence type="ECO:0000313" key="1">
    <source>
        <dbReference type="EMBL" id="MBX41039.1"/>
    </source>
</evidence>
<name>A0A2P2NF14_RHIMU</name>
<proteinExistence type="predicted"/>
<organism evidence="1">
    <name type="scientific">Rhizophora mucronata</name>
    <name type="common">Asiatic mangrove</name>
    <dbReference type="NCBI Taxonomy" id="61149"/>
    <lineage>
        <taxon>Eukaryota</taxon>
        <taxon>Viridiplantae</taxon>
        <taxon>Streptophyta</taxon>
        <taxon>Embryophyta</taxon>
        <taxon>Tracheophyta</taxon>
        <taxon>Spermatophyta</taxon>
        <taxon>Magnoliopsida</taxon>
        <taxon>eudicotyledons</taxon>
        <taxon>Gunneridae</taxon>
        <taxon>Pentapetalae</taxon>
        <taxon>rosids</taxon>
        <taxon>fabids</taxon>
        <taxon>Malpighiales</taxon>
        <taxon>Rhizophoraceae</taxon>
        <taxon>Rhizophora</taxon>
    </lineage>
</organism>